<evidence type="ECO:0000256" key="1">
    <source>
        <dbReference type="ARBA" id="ARBA00004141"/>
    </source>
</evidence>
<evidence type="ECO:0000313" key="8">
    <source>
        <dbReference type="EMBL" id="SGY84423.1"/>
    </source>
</evidence>
<dbReference type="PIRSF" id="PIRSF006060">
    <property type="entry name" value="AA_transporter"/>
    <property type="match status" value="1"/>
</dbReference>
<feature type="transmembrane region" description="Helical" evidence="7">
    <location>
        <begin position="293"/>
        <end position="312"/>
    </location>
</feature>
<feature type="transmembrane region" description="Helical" evidence="7">
    <location>
        <begin position="537"/>
        <end position="555"/>
    </location>
</feature>
<organism evidence="8 9">
    <name type="scientific">Microbotryum silenes-dioicae</name>
    <dbReference type="NCBI Taxonomy" id="796604"/>
    <lineage>
        <taxon>Eukaryota</taxon>
        <taxon>Fungi</taxon>
        <taxon>Dikarya</taxon>
        <taxon>Basidiomycota</taxon>
        <taxon>Pucciniomycotina</taxon>
        <taxon>Microbotryomycetes</taxon>
        <taxon>Microbotryales</taxon>
        <taxon>Microbotryaceae</taxon>
        <taxon>Microbotryum</taxon>
    </lineage>
</organism>
<evidence type="ECO:0000256" key="4">
    <source>
        <dbReference type="ARBA" id="ARBA00022989"/>
    </source>
</evidence>
<feature type="transmembrane region" description="Helical" evidence="7">
    <location>
        <begin position="219"/>
        <end position="240"/>
    </location>
</feature>
<evidence type="ECO:0000256" key="3">
    <source>
        <dbReference type="ARBA" id="ARBA00022692"/>
    </source>
</evidence>
<feature type="transmembrane region" description="Helical" evidence="7">
    <location>
        <begin position="333"/>
        <end position="355"/>
    </location>
</feature>
<evidence type="ECO:0000256" key="5">
    <source>
        <dbReference type="ARBA" id="ARBA00023136"/>
    </source>
</evidence>
<name>A0A2X0N0T9_9BASI</name>
<feature type="compositionally biased region" description="Basic and acidic residues" evidence="6">
    <location>
        <begin position="1"/>
        <end position="11"/>
    </location>
</feature>
<dbReference type="Gene3D" id="1.20.1740.10">
    <property type="entry name" value="Amino acid/polyamine transporter I"/>
    <property type="match status" value="1"/>
</dbReference>
<accession>A0A2X0N0T9</accession>
<keyword evidence="3 7" id="KW-0812">Transmembrane</keyword>
<evidence type="ECO:0000313" key="9">
    <source>
        <dbReference type="Proteomes" id="UP000249464"/>
    </source>
</evidence>
<feature type="transmembrane region" description="Helical" evidence="7">
    <location>
        <begin position="503"/>
        <end position="525"/>
    </location>
</feature>
<keyword evidence="9" id="KW-1185">Reference proteome</keyword>
<feature type="transmembrane region" description="Helical" evidence="7">
    <location>
        <begin position="461"/>
        <end position="483"/>
    </location>
</feature>
<keyword evidence="2" id="KW-0813">Transport</keyword>
<dbReference type="AlphaFoldDB" id="A0A2X0N0T9"/>
<feature type="transmembrane region" description="Helical" evidence="7">
    <location>
        <begin position="252"/>
        <end position="273"/>
    </location>
</feature>
<dbReference type="Pfam" id="PF13520">
    <property type="entry name" value="AA_permease_2"/>
    <property type="match status" value="1"/>
</dbReference>
<feature type="transmembrane region" description="Helical" evidence="7">
    <location>
        <begin position="434"/>
        <end position="455"/>
    </location>
</feature>
<dbReference type="EMBL" id="FQNC01000049">
    <property type="protein sequence ID" value="SGY84423.1"/>
    <property type="molecule type" value="Genomic_DNA"/>
</dbReference>
<comment type="subcellular location">
    <subcellularLocation>
        <location evidence="1">Membrane</location>
        <topology evidence="1">Multi-pass membrane protein</topology>
    </subcellularLocation>
</comment>
<keyword evidence="4 7" id="KW-1133">Transmembrane helix</keyword>
<gene>
    <name evidence="8" type="primary">BQ5605_C009g05696</name>
    <name evidence="8" type="ORF">BQ5605_C009G05696</name>
</gene>
<sequence>MLSSTKSHESSSAEGGTQANKPYAADVSHAQTEVDVRSVAGSDEAELARMGYRQEFKREFTNLSTISFAFSIMGVASSVATTFNTPFLLGGPSSVVWCWFLVGCPFPPLRAVDARASDTLRQGASARASVSGDRQTPHRGSFMCFCLGTSIAEIVSAYPTNGGLYSASAYLVPRKYKAITGWVVGWLNLLGQVAGVASTEYGLAQMILSAASLSTEGRFVATTAQTYAVFLGLLIIHGLINSAGTRFLAKVTQTFVFCNLGSCLAIIIALLVTTKEKHTASYVFTSTINGSGWSSQGLVFLLGLLSVQWTMTDYDATAHISEEVKRASIAAPVAIFVAVIGTGIVGWIYNIVYVLCSGDISRFDGSIYAPAQIIFDNVGPRGFFALWTFVCLTAFQVVATAMQANARTFHAFSRDHGLPDRGLFARLSKQRIPVFSVWLVAFISALMVLLSFASIVAVSAVFALCAMALDTSYVIPIALKMWFRDHPEVNYKPGPFDLGRGPLMYIVNLIAIFWTTFVVIILALPTIMPVTAANMNYASAVTGGVMILSLIWYFAGGRKHYVSLRFTGPRNLIQEELEHAHGTVNGTEYTNEHKV</sequence>
<dbReference type="GO" id="GO:0022857">
    <property type="term" value="F:transmembrane transporter activity"/>
    <property type="evidence" value="ECO:0007669"/>
    <property type="project" value="InterPro"/>
</dbReference>
<dbReference type="PANTHER" id="PTHR45649">
    <property type="entry name" value="AMINO-ACID PERMEASE BAT1"/>
    <property type="match status" value="1"/>
</dbReference>
<reference evidence="8 9" key="1">
    <citation type="submission" date="2016-11" db="EMBL/GenBank/DDBJ databases">
        <authorList>
            <person name="Jaros S."/>
            <person name="Januszkiewicz K."/>
            <person name="Wedrychowicz H."/>
        </authorList>
    </citation>
    <scope>NUCLEOTIDE SEQUENCE [LARGE SCALE GENOMIC DNA]</scope>
</reference>
<dbReference type="InterPro" id="IPR002293">
    <property type="entry name" value="AA/rel_permease1"/>
</dbReference>
<feature type="transmembrane region" description="Helical" evidence="7">
    <location>
        <begin position="384"/>
        <end position="404"/>
    </location>
</feature>
<feature type="transmembrane region" description="Helical" evidence="7">
    <location>
        <begin position="87"/>
        <end position="106"/>
    </location>
</feature>
<dbReference type="STRING" id="796604.A0A2X0N0T9"/>
<dbReference type="PANTHER" id="PTHR45649:SF9">
    <property type="entry name" value="AMINO-ACID PERMEASE 2"/>
    <property type="match status" value="1"/>
</dbReference>
<evidence type="ECO:0000256" key="7">
    <source>
        <dbReference type="SAM" id="Phobius"/>
    </source>
</evidence>
<dbReference type="Proteomes" id="UP000249464">
    <property type="component" value="Unassembled WGS sequence"/>
</dbReference>
<evidence type="ECO:0000256" key="2">
    <source>
        <dbReference type="ARBA" id="ARBA00022448"/>
    </source>
</evidence>
<protein>
    <submittedName>
        <fullName evidence="8">BQ5605_C009g05696 protein</fullName>
    </submittedName>
</protein>
<feature type="transmembrane region" description="Helical" evidence="7">
    <location>
        <begin position="60"/>
        <end position="81"/>
    </location>
</feature>
<feature type="transmembrane region" description="Helical" evidence="7">
    <location>
        <begin position="179"/>
        <end position="199"/>
    </location>
</feature>
<feature type="region of interest" description="Disordered" evidence="6">
    <location>
        <begin position="1"/>
        <end position="22"/>
    </location>
</feature>
<proteinExistence type="predicted"/>
<evidence type="ECO:0000256" key="6">
    <source>
        <dbReference type="SAM" id="MobiDB-lite"/>
    </source>
</evidence>
<keyword evidence="5 7" id="KW-0472">Membrane</keyword>
<dbReference type="GO" id="GO:0016020">
    <property type="term" value="C:membrane"/>
    <property type="evidence" value="ECO:0007669"/>
    <property type="project" value="UniProtKB-SubCell"/>
</dbReference>